<feature type="transmembrane region" description="Helical" evidence="1">
    <location>
        <begin position="108"/>
        <end position="127"/>
    </location>
</feature>
<dbReference type="Proteomes" id="UP001214441">
    <property type="component" value="Unassembled WGS sequence"/>
</dbReference>
<keyword evidence="1" id="KW-1133">Transmembrane helix</keyword>
<comment type="caution">
    <text evidence="2">The sequence shown here is derived from an EMBL/GenBank/DDBJ whole genome shotgun (WGS) entry which is preliminary data.</text>
</comment>
<organism evidence="2 3">
    <name type="scientific">Streptomyces iconiensis</name>
    <dbReference type="NCBI Taxonomy" id="1384038"/>
    <lineage>
        <taxon>Bacteria</taxon>
        <taxon>Bacillati</taxon>
        <taxon>Actinomycetota</taxon>
        <taxon>Actinomycetes</taxon>
        <taxon>Kitasatosporales</taxon>
        <taxon>Streptomycetaceae</taxon>
        <taxon>Streptomyces</taxon>
    </lineage>
</organism>
<feature type="transmembrane region" description="Helical" evidence="1">
    <location>
        <begin position="47"/>
        <end position="67"/>
    </location>
</feature>
<accession>A0ABT7A975</accession>
<evidence type="ECO:0000313" key="3">
    <source>
        <dbReference type="Proteomes" id="UP001214441"/>
    </source>
</evidence>
<evidence type="ECO:0008006" key="4">
    <source>
        <dbReference type="Google" id="ProtNLM"/>
    </source>
</evidence>
<dbReference type="EMBL" id="JANCPR020000068">
    <property type="protein sequence ID" value="MDJ1137880.1"/>
    <property type="molecule type" value="Genomic_DNA"/>
</dbReference>
<feature type="transmembrane region" description="Helical" evidence="1">
    <location>
        <begin position="79"/>
        <end position="102"/>
    </location>
</feature>
<name>A0ABT7A975_9ACTN</name>
<protein>
    <recommendedName>
        <fullName evidence="4">Integral membrane protein</fullName>
    </recommendedName>
</protein>
<evidence type="ECO:0000313" key="2">
    <source>
        <dbReference type="EMBL" id="MDJ1137880.1"/>
    </source>
</evidence>
<sequence length="137" mass="13972">MQTTQLHQRSRDDSERTGSDSLALAAGAAVAVGGAGAALALSEADSALRAPFTLFFLLGAPAAALAMALRRLDPLSRTVIAVIGAMAVDLLVAEVMIAAHIWSARGGVVAVGVLSLALLLATLAPALSSESRKRQDR</sequence>
<proteinExistence type="predicted"/>
<gene>
    <name evidence="2" type="ORF">NMN56_039180</name>
</gene>
<reference evidence="2 3" key="1">
    <citation type="submission" date="2023-05" db="EMBL/GenBank/DDBJ databases">
        <title>Streptantibioticus silvisoli sp. nov., acidotolerant actinomycetes 1 from pine litter.</title>
        <authorList>
            <person name="Swiecimska M."/>
            <person name="Golinska P."/>
            <person name="Sangal V."/>
            <person name="Wachnowicz B."/>
            <person name="Goodfellow M."/>
        </authorList>
    </citation>
    <scope>NUCLEOTIDE SEQUENCE [LARGE SCALE GENOMIC DNA]</scope>
    <source>
        <strain evidence="2 3">DSM 42109</strain>
    </source>
</reference>
<dbReference type="RefSeq" id="WP_274046279.1">
    <property type="nucleotide sequence ID" value="NZ_JANCPR020000068.1"/>
</dbReference>
<evidence type="ECO:0000256" key="1">
    <source>
        <dbReference type="SAM" id="Phobius"/>
    </source>
</evidence>
<keyword evidence="3" id="KW-1185">Reference proteome</keyword>
<feature type="transmembrane region" description="Helical" evidence="1">
    <location>
        <begin position="21"/>
        <end position="41"/>
    </location>
</feature>
<keyword evidence="1" id="KW-0812">Transmembrane</keyword>
<keyword evidence="1" id="KW-0472">Membrane</keyword>